<dbReference type="PANTHER" id="PTHR11096:SF1">
    <property type="entry name" value="RNA 3'-TERMINAL PHOSPHATE CYCLASE-LIKE PROTEIN"/>
    <property type="match status" value="1"/>
</dbReference>
<sequence length="368" mass="40014">MSVDSSRLLRFSGHAYFRQRLILATLSGRPVRIDQIRPDDEEPGLRDFEASFLRLLEKVTNGSAVEINYTGTSVYYQPGIVFGGTVTHDCGLKRGIGYFLEWMVLLAPFAKQEMALTLRGITSGQGDMGADTIRTVTLPHLALFLPLDTVSMLASAMEMRIVKRGAAPLGGGEVFFRAPLVATLRPLNFVEPGRIRKIRGIASAVRVNPQMSNRMIDAARSVLNRYIPDLYLFSDVYRGDESGKSPGFAMSLVATSTTGALHASEATSTPGKTPEDVGLEAARMLLQGIEGSGCVDASHQPMVLLLMALGPEDVAKCRMSALTPAAIQCLRDIRDTLGVVFKLRRVDESDNVLVSCVGVGFRGYRKVN</sequence>
<dbReference type="Pfam" id="PF01137">
    <property type="entry name" value="RTC"/>
    <property type="match status" value="1"/>
</dbReference>
<evidence type="ECO:0000259" key="6">
    <source>
        <dbReference type="Pfam" id="PF05189"/>
    </source>
</evidence>
<dbReference type="Pfam" id="PF05189">
    <property type="entry name" value="RTC_insert"/>
    <property type="match status" value="1"/>
</dbReference>
<dbReference type="OrthoDB" id="1911237at2759"/>
<dbReference type="NCBIfam" id="TIGR03400">
    <property type="entry name" value="18S_RNA_Rcl1p"/>
    <property type="match status" value="1"/>
</dbReference>
<evidence type="ECO:0000256" key="3">
    <source>
        <dbReference type="ARBA" id="ARBA00022517"/>
    </source>
</evidence>
<dbReference type="InterPro" id="IPR013791">
    <property type="entry name" value="RNA3'-term_phos_cycl_insert"/>
</dbReference>
<dbReference type="EMBL" id="LGAV01000001">
    <property type="protein sequence ID" value="KOS16400.1"/>
    <property type="molecule type" value="Genomic_DNA"/>
</dbReference>
<dbReference type="GeneID" id="28729961"/>
<keyword evidence="8" id="KW-1185">Reference proteome</keyword>
<dbReference type="Gene3D" id="3.30.360.20">
    <property type="entry name" value="RNA 3'-terminal phosphate cyclase, insert domain"/>
    <property type="match status" value="1"/>
</dbReference>
<dbReference type="GO" id="GO:0005730">
    <property type="term" value="C:nucleolus"/>
    <property type="evidence" value="ECO:0007669"/>
    <property type="project" value="UniProtKB-SubCell"/>
</dbReference>
<keyword evidence="4" id="KW-0539">Nucleus</keyword>
<dbReference type="GO" id="GO:0000479">
    <property type="term" value="P:endonucleolytic cleavage of tricistronic rRNA transcript (SSU-rRNA, 5.8S rRNA, LSU-rRNA)"/>
    <property type="evidence" value="ECO:0007669"/>
    <property type="project" value="TreeGrafter"/>
</dbReference>
<dbReference type="CDD" id="cd00875">
    <property type="entry name" value="RNA_Cyclase_Class_I"/>
    <property type="match status" value="1"/>
</dbReference>
<dbReference type="STRING" id="77020.A0A0M8MYQ7"/>
<evidence type="ECO:0000256" key="2">
    <source>
        <dbReference type="ARBA" id="ARBA00007089"/>
    </source>
</evidence>
<dbReference type="InterPro" id="IPR000228">
    <property type="entry name" value="RNA3'_term_phos_cyc"/>
</dbReference>
<evidence type="ECO:0000259" key="5">
    <source>
        <dbReference type="Pfam" id="PF01137"/>
    </source>
</evidence>
<proteinExistence type="inferred from homology"/>
<protein>
    <submittedName>
        <fullName evidence="7">18s rrna biogenesis protein</fullName>
    </submittedName>
</protein>
<dbReference type="VEuPathDB" id="FungiDB:Malapachy_3620"/>
<dbReference type="Proteomes" id="UP000037751">
    <property type="component" value="Unassembled WGS sequence"/>
</dbReference>
<dbReference type="PANTHER" id="PTHR11096">
    <property type="entry name" value="RNA 3' TERMINAL PHOSPHATE CYCLASE"/>
    <property type="match status" value="1"/>
</dbReference>
<dbReference type="Gene3D" id="3.65.10.20">
    <property type="entry name" value="RNA 3'-terminal phosphate cyclase domain"/>
    <property type="match status" value="1"/>
</dbReference>
<dbReference type="InterPro" id="IPR036553">
    <property type="entry name" value="RPTC_insert"/>
</dbReference>
<name>A0A0M8MYQ7_9BASI</name>
<dbReference type="GO" id="GO:0004521">
    <property type="term" value="F:RNA endonuclease activity"/>
    <property type="evidence" value="ECO:0007669"/>
    <property type="project" value="TreeGrafter"/>
</dbReference>
<evidence type="ECO:0000313" key="7">
    <source>
        <dbReference type="EMBL" id="KOS16400.1"/>
    </source>
</evidence>
<keyword evidence="3" id="KW-0690">Ribosome biogenesis</keyword>
<comment type="caution">
    <text evidence="7">The sequence shown here is derived from an EMBL/GenBank/DDBJ whole genome shotgun (WGS) entry which is preliminary data.</text>
</comment>
<evidence type="ECO:0000313" key="8">
    <source>
        <dbReference type="Proteomes" id="UP000037751"/>
    </source>
</evidence>
<comment type="subcellular location">
    <subcellularLocation>
        <location evidence="1">Nucleus</location>
        <location evidence="1">Nucleolus</location>
    </subcellularLocation>
</comment>
<evidence type="ECO:0000256" key="1">
    <source>
        <dbReference type="ARBA" id="ARBA00004604"/>
    </source>
</evidence>
<accession>A0A0M8MYQ7</accession>
<dbReference type="PROSITE" id="PS01287">
    <property type="entry name" value="RTC"/>
    <property type="match status" value="1"/>
</dbReference>
<feature type="domain" description="RNA 3'-terminal phosphate cyclase insert" evidence="6">
    <location>
        <begin position="190"/>
        <end position="289"/>
    </location>
</feature>
<dbReference type="InterPro" id="IPR037136">
    <property type="entry name" value="RNA3'_phos_cyclase_dom_sf"/>
</dbReference>
<gene>
    <name evidence="7" type="ORF">Malapachy_3620</name>
</gene>
<dbReference type="InterPro" id="IPR020719">
    <property type="entry name" value="RNA3'_term_phos_cycl-like_CS"/>
</dbReference>
<organism evidence="7 8">
    <name type="scientific">Malassezia pachydermatis</name>
    <dbReference type="NCBI Taxonomy" id="77020"/>
    <lineage>
        <taxon>Eukaryota</taxon>
        <taxon>Fungi</taxon>
        <taxon>Dikarya</taxon>
        <taxon>Basidiomycota</taxon>
        <taxon>Ustilaginomycotina</taxon>
        <taxon>Malasseziomycetes</taxon>
        <taxon>Malasseziales</taxon>
        <taxon>Malasseziaceae</taxon>
        <taxon>Malassezia</taxon>
    </lineage>
</organism>
<reference evidence="7 8" key="1">
    <citation type="submission" date="2015-07" db="EMBL/GenBank/DDBJ databases">
        <title>Draft Genome Sequence of Malassezia furfur CBS1878 and Malassezia pachydermatis CBS1879.</title>
        <authorList>
            <person name="Triana S."/>
            <person name="Ohm R."/>
            <person name="Gonzalez A."/>
            <person name="DeCock H."/>
            <person name="Restrepo S."/>
            <person name="Celis A."/>
        </authorList>
    </citation>
    <scope>NUCLEOTIDE SEQUENCE [LARGE SCALE GENOMIC DNA]</scope>
    <source>
        <strain evidence="7 8">CBS 1879</strain>
    </source>
</reference>
<dbReference type="InterPro" id="IPR023797">
    <property type="entry name" value="RNA3'_phos_cyclase_dom"/>
</dbReference>
<dbReference type="InterPro" id="IPR013792">
    <property type="entry name" value="RNA3'P_cycl/enolpyr_Trfase_a/b"/>
</dbReference>
<dbReference type="SUPFAM" id="SSF55205">
    <property type="entry name" value="EPT/RTPC-like"/>
    <property type="match status" value="1"/>
</dbReference>
<dbReference type="InterPro" id="IPR016443">
    <property type="entry name" value="RNA3'_term_phos_cyc_type_2"/>
</dbReference>
<dbReference type="AlphaFoldDB" id="A0A0M8MYQ7"/>
<evidence type="ECO:0000256" key="4">
    <source>
        <dbReference type="ARBA" id="ARBA00023242"/>
    </source>
</evidence>
<comment type="similarity">
    <text evidence="2">Belongs to the RNA 3'-terminal cyclase family. Type 2 subfamily.</text>
</comment>
<feature type="domain" description="RNA 3'-terminal phosphate cyclase" evidence="5">
    <location>
        <begin position="10"/>
        <end position="342"/>
    </location>
</feature>
<dbReference type="RefSeq" id="XP_017994032.1">
    <property type="nucleotide sequence ID" value="XM_018138085.1"/>
</dbReference>